<keyword evidence="1 6" id="KW-0963">Cytoplasm</keyword>
<dbReference type="GO" id="GO:0051082">
    <property type="term" value="F:unfolded protein binding"/>
    <property type="evidence" value="ECO:0007669"/>
    <property type="project" value="UniProtKB-UniRule"/>
</dbReference>
<dbReference type="PANTHER" id="PTHR30111:SF1">
    <property type="entry name" value="33 KDA CHAPERONIN"/>
    <property type="match status" value="1"/>
</dbReference>
<dbReference type="GO" id="GO:0042026">
    <property type="term" value="P:protein refolding"/>
    <property type="evidence" value="ECO:0007669"/>
    <property type="project" value="TreeGrafter"/>
</dbReference>
<dbReference type="AlphaFoldDB" id="A0A9X0WHB8"/>
<evidence type="ECO:0000256" key="4">
    <source>
        <dbReference type="ARBA" id="ARBA00023186"/>
    </source>
</evidence>
<keyword evidence="4 6" id="KW-0143">Chaperone</keyword>
<evidence type="ECO:0000256" key="5">
    <source>
        <dbReference type="ARBA" id="ARBA00023284"/>
    </source>
</evidence>
<dbReference type="InterPro" id="IPR016154">
    <property type="entry name" value="Heat_shock_Hsp33_C"/>
</dbReference>
<keyword evidence="8" id="KW-1185">Reference proteome</keyword>
<dbReference type="PANTHER" id="PTHR30111">
    <property type="entry name" value="33 KDA CHAPERONIN"/>
    <property type="match status" value="1"/>
</dbReference>
<name>A0A9X0WHB8_9GAMM</name>
<dbReference type="InterPro" id="IPR016153">
    <property type="entry name" value="Heat_shock_Hsp33_N"/>
</dbReference>
<keyword evidence="3 6" id="KW-1015">Disulfide bond</keyword>
<dbReference type="SUPFAM" id="SSF118352">
    <property type="entry name" value="HSP33 redox switch-like"/>
    <property type="match status" value="1"/>
</dbReference>
<evidence type="ECO:0000313" key="7">
    <source>
        <dbReference type="EMBL" id="MBK1644588.1"/>
    </source>
</evidence>
<dbReference type="PIRSF" id="PIRSF005261">
    <property type="entry name" value="Heat_shock_Hsp33"/>
    <property type="match status" value="1"/>
</dbReference>
<organism evidence="7 8">
    <name type="scientific">Thiocapsa imhoffii</name>
    <dbReference type="NCBI Taxonomy" id="382777"/>
    <lineage>
        <taxon>Bacteria</taxon>
        <taxon>Pseudomonadati</taxon>
        <taxon>Pseudomonadota</taxon>
        <taxon>Gammaproteobacteria</taxon>
        <taxon>Chromatiales</taxon>
        <taxon>Chromatiaceae</taxon>
        <taxon>Thiocapsa</taxon>
    </lineage>
</organism>
<evidence type="ECO:0000256" key="3">
    <source>
        <dbReference type="ARBA" id="ARBA00023157"/>
    </source>
</evidence>
<dbReference type="HAMAP" id="MF_00117">
    <property type="entry name" value="HslO"/>
    <property type="match status" value="1"/>
</dbReference>
<dbReference type="InterPro" id="IPR023212">
    <property type="entry name" value="Hsp33_helix_hairpin_bin_dom_sf"/>
</dbReference>
<sequence length="290" mass="32068">MSETDRLYRFLFEGLGIRGNLVHLDASWRAVQSTHPYPQPVRDLLGEALAAVTLLSATLKIEGSLILQAQGSGPLRTLVAQANQASQVRGLARWEGEVPSEGPLSARFGSGHLALSIAQRDGTPYQGIVPLDGPDLTAAIERYFRDSEQLPTRLWLSANASRAAGLLIQHLPSQPLLAEDWERIAILAATLTTHELTEQRAADLLYRLFNEETVRLFEPEPIAFRCGCSRQRIEDTLKLLGADEVDAILAEEGAVEVTCEFCNRRYRLDVIDAKQLFTGQPRHDPSPSQH</sequence>
<dbReference type="CDD" id="cd00498">
    <property type="entry name" value="Hsp33"/>
    <property type="match status" value="1"/>
</dbReference>
<gene>
    <name evidence="6" type="primary">hslO</name>
    <name evidence="7" type="ORF">CKO25_07980</name>
</gene>
<comment type="subcellular location">
    <subcellularLocation>
        <location evidence="6">Cytoplasm</location>
    </subcellularLocation>
</comment>
<dbReference type="NCBIfam" id="NF001033">
    <property type="entry name" value="PRK00114.1"/>
    <property type="match status" value="1"/>
</dbReference>
<feature type="disulfide bond" description="Redox-active" evidence="6">
    <location>
        <begin position="226"/>
        <end position="228"/>
    </location>
</feature>
<dbReference type="Gene3D" id="1.10.287.480">
    <property type="entry name" value="helix hairpin bin"/>
    <property type="match status" value="1"/>
</dbReference>
<comment type="similarity">
    <text evidence="6">Belongs to the HSP33 family.</text>
</comment>
<dbReference type="GO" id="GO:0005737">
    <property type="term" value="C:cytoplasm"/>
    <property type="evidence" value="ECO:0007669"/>
    <property type="project" value="UniProtKB-SubCell"/>
</dbReference>
<evidence type="ECO:0000256" key="2">
    <source>
        <dbReference type="ARBA" id="ARBA00022833"/>
    </source>
</evidence>
<dbReference type="Gene3D" id="3.90.1280.10">
    <property type="entry name" value="HSP33 redox switch-like"/>
    <property type="match status" value="1"/>
</dbReference>
<dbReference type="GO" id="GO:0044183">
    <property type="term" value="F:protein folding chaperone"/>
    <property type="evidence" value="ECO:0007669"/>
    <property type="project" value="TreeGrafter"/>
</dbReference>
<reference evidence="7 8" key="1">
    <citation type="journal article" date="2020" name="Microorganisms">
        <title>Osmotic Adaptation and Compatible Solute Biosynthesis of Phototrophic Bacteria as Revealed from Genome Analyses.</title>
        <authorList>
            <person name="Imhoff J.F."/>
            <person name="Rahn T."/>
            <person name="Kunzel S."/>
            <person name="Keller A."/>
            <person name="Neulinger S.C."/>
        </authorList>
    </citation>
    <scope>NUCLEOTIDE SEQUENCE [LARGE SCALE GENOMIC DNA]</scope>
    <source>
        <strain evidence="7 8">DSM 21303</strain>
    </source>
</reference>
<evidence type="ECO:0000256" key="1">
    <source>
        <dbReference type="ARBA" id="ARBA00022490"/>
    </source>
</evidence>
<keyword evidence="5 6" id="KW-0676">Redox-active center</keyword>
<proteinExistence type="inferred from homology"/>
<dbReference type="Gene3D" id="3.55.30.10">
    <property type="entry name" value="Hsp33 domain"/>
    <property type="match status" value="1"/>
</dbReference>
<dbReference type="Proteomes" id="UP001138802">
    <property type="component" value="Unassembled WGS sequence"/>
</dbReference>
<feature type="disulfide bond" description="Redox-active" evidence="6">
    <location>
        <begin position="259"/>
        <end position="262"/>
    </location>
</feature>
<comment type="caution">
    <text evidence="7">The sequence shown here is derived from an EMBL/GenBank/DDBJ whole genome shotgun (WGS) entry which is preliminary data.</text>
</comment>
<accession>A0A9X0WHB8</accession>
<comment type="function">
    <text evidence="6">Redox regulated molecular chaperone. Protects both thermally unfolding and oxidatively damaged proteins from irreversible aggregation. Plays an important role in the bacterial defense system toward oxidative stress.</text>
</comment>
<protein>
    <recommendedName>
        <fullName evidence="6">33 kDa chaperonin</fullName>
    </recommendedName>
    <alternativeName>
        <fullName evidence="6">Heat shock protein 33 homolog</fullName>
        <shortName evidence="6">HSP33</shortName>
    </alternativeName>
</protein>
<dbReference type="RefSeq" id="WP_200387394.1">
    <property type="nucleotide sequence ID" value="NZ_NRSD01000006.1"/>
</dbReference>
<dbReference type="InterPro" id="IPR000397">
    <property type="entry name" value="Heat_shock_Hsp33"/>
</dbReference>
<keyword evidence="2 6" id="KW-0862">Zinc</keyword>
<evidence type="ECO:0000256" key="6">
    <source>
        <dbReference type="HAMAP-Rule" id="MF_00117"/>
    </source>
</evidence>
<comment type="PTM">
    <text evidence="6">Under oxidizing conditions two disulfide bonds are formed involving the reactive cysteines. Under reducing conditions zinc is bound to the reactive cysteines and the protein is inactive.</text>
</comment>
<evidence type="ECO:0000313" key="8">
    <source>
        <dbReference type="Proteomes" id="UP001138802"/>
    </source>
</evidence>
<dbReference type="Pfam" id="PF01430">
    <property type="entry name" value="HSP33"/>
    <property type="match status" value="1"/>
</dbReference>
<dbReference type="EMBL" id="NRSD01000006">
    <property type="protein sequence ID" value="MBK1644588.1"/>
    <property type="molecule type" value="Genomic_DNA"/>
</dbReference>
<dbReference type="SUPFAM" id="SSF64397">
    <property type="entry name" value="Hsp33 domain"/>
    <property type="match status" value="1"/>
</dbReference>